<dbReference type="STRING" id="159087.Daro_2101"/>
<accession>Q47E87</accession>
<dbReference type="InterPro" id="IPR021783">
    <property type="entry name" value="DUF3348"/>
</dbReference>
<dbReference type="eggNOG" id="ENOG5031BY6">
    <property type="taxonomic scope" value="Bacteria"/>
</dbReference>
<sequence>MSRELQRATFNRSALVRVLSDTLPEAPDPKYDFGERLGQWLDFSDALTLFSVLNTEAGKGTSTGQADSDLPAQLARLRRNLNDSIHNDGVFSANTGTPARIPFPTPLPNATPENAADFSPYHRYYLAHQRDMNAAITALRANARKALAGQSAAGRQLAELDAAFEKFLADRERNLLANIPIMLAKRFNQYYTEHRAALPEGCTDDPATWAQAGGWLEAFCQDAQTVLLTELELRLKPVTGLIAALGCASETTETKPQ</sequence>
<protein>
    <recommendedName>
        <fullName evidence="2">DUF3348 domain-containing protein</fullName>
    </recommendedName>
</protein>
<dbReference type="KEGG" id="dar:Daro_2101"/>
<dbReference type="Pfam" id="PF11828">
    <property type="entry name" value="DUF3348"/>
    <property type="match status" value="1"/>
</dbReference>
<dbReference type="EMBL" id="CP000089">
    <property type="protein sequence ID" value="AAZ46844.1"/>
    <property type="molecule type" value="Genomic_DNA"/>
</dbReference>
<proteinExistence type="predicted"/>
<evidence type="ECO:0008006" key="2">
    <source>
        <dbReference type="Google" id="ProtNLM"/>
    </source>
</evidence>
<reference evidence="1" key="1">
    <citation type="submission" date="2005-08" db="EMBL/GenBank/DDBJ databases">
        <title>Complete sequence of Dechloromonas aromatica RCB.</title>
        <authorList>
            <person name="Salinero K.K."/>
            <person name="Copeland A."/>
            <person name="Lucas S."/>
            <person name="Lapidus A."/>
            <person name="Barry K."/>
            <person name="Detter J.C."/>
            <person name="Glavina T."/>
            <person name="Hammon N."/>
            <person name="Israni S."/>
            <person name="Pitluck S."/>
            <person name="Di Bartolo G."/>
            <person name="Trong S."/>
            <person name="Schmutz J."/>
            <person name="Larimer F."/>
            <person name="Land M."/>
            <person name="Ivanova N."/>
            <person name="Richardson P."/>
        </authorList>
    </citation>
    <scope>NUCLEOTIDE SEQUENCE</scope>
    <source>
        <strain evidence="1">RCB</strain>
    </source>
</reference>
<name>Q47E87_DECAR</name>
<organism evidence="1">
    <name type="scientific">Dechloromonas aromatica (strain RCB)</name>
    <dbReference type="NCBI Taxonomy" id="159087"/>
    <lineage>
        <taxon>Bacteria</taxon>
        <taxon>Pseudomonadati</taxon>
        <taxon>Pseudomonadota</taxon>
        <taxon>Betaproteobacteria</taxon>
        <taxon>Rhodocyclales</taxon>
        <taxon>Azonexaceae</taxon>
        <taxon>Dechloromonas</taxon>
    </lineage>
</organism>
<dbReference type="OrthoDB" id="5949373at2"/>
<gene>
    <name evidence="1" type="ordered locus">Daro_2101</name>
</gene>
<dbReference type="HOGENOM" id="CLU_076297_0_0_4"/>
<dbReference type="AlphaFoldDB" id="Q47E87"/>
<evidence type="ECO:0000313" key="1">
    <source>
        <dbReference type="EMBL" id="AAZ46844.1"/>
    </source>
</evidence>